<evidence type="ECO:0000313" key="3">
    <source>
        <dbReference type="Proteomes" id="UP001153954"/>
    </source>
</evidence>
<comment type="caution">
    <text evidence="2">The sequence shown here is derived from an EMBL/GenBank/DDBJ whole genome shotgun (WGS) entry which is preliminary data.</text>
</comment>
<dbReference type="InterPro" id="IPR004875">
    <property type="entry name" value="DDE_SF_endonuclease_dom"/>
</dbReference>
<dbReference type="PANTHER" id="PTHR19303:SF26">
    <property type="entry name" value="TIGGER TRANSPOSABLE ELEMENT-DERIVED PROTEIN 1"/>
    <property type="match status" value="1"/>
</dbReference>
<accession>A0AAU9TD03</accession>
<gene>
    <name evidence="2" type="ORF">EEDITHA_LOCUS1358</name>
</gene>
<dbReference type="EMBL" id="CAKOGL010000003">
    <property type="protein sequence ID" value="CAH2084823.1"/>
    <property type="molecule type" value="Genomic_DNA"/>
</dbReference>
<evidence type="ECO:0000259" key="1">
    <source>
        <dbReference type="Pfam" id="PF03184"/>
    </source>
</evidence>
<reference evidence="2" key="1">
    <citation type="submission" date="2022-03" db="EMBL/GenBank/DDBJ databases">
        <authorList>
            <person name="Tunstrom K."/>
        </authorList>
    </citation>
    <scope>NUCLEOTIDE SEQUENCE</scope>
</reference>
<keyword evidence="3" id="KW-1185">Reference proteome</keyword>
<organism evidence="2 3">
    <name type="scientific">Euphydryas editha</name>
    <name type="common">Edith's checkerspot</name>
    <dbReference type="NCBI Taxonomy" id="104508"/>
    <lineage>
        <taxon>Eukaryota</taxon>
        <taxon>Metazoa</taxon>
        <taxon>Ecdysozoa</taxon>
        <taxon>Arthropoda</taxon>
        <taxon>Hexapoda</taxon>
        <taxon>Insecta</taxon>
        <taxon>Pterygota</taxon>
        <taxon>Neoptera</taxon>
        <taxon>Endopterygota</taxon>
        <taxon>Lepidoptera</taxon>
        <taxon>Glossata</taxon>
        <taxon>Ditrysia</taxon>
        <taxon>Papilionoidea</taxon>
        <taxon>Nymphalidae</taxon>
        <taxon>Nymphalinae</taxon>
        <taxon>Euphydryas</taxon>
    </lineage>
</organism>
<dbReference type="AlphaFoldDB" id="A0AAU9TD03"/>
<dbReference type="PANTHER" id="PTHR19303">
    <property type="entry name" value="TRANSPOSON"/>
    <property type="match status" value="1"/>
</dbReference>
<feature type="domain" description="DDE-1" evidence="1">
    <location>
        <begin position="8"/>
        <end position="74"/>
    </location>
</feature>
<sequence>MPGFKAAKDRLTLLLGSNVEGDLKLKPLLVYRSENPRALKNYVKSTLPVIWKANPKALVTSILFEEWFTKHFIPEPFESFSSTDQPNIDEITTDIVHLANRLPNIAVTVDDIDDLLCSHSQELTDEDLIELEAQVQ</sequence>
<dbReference type="GO" id="GO:0005634">
    <property type="term" value="C:nucleus"/>
    <property type="evidence" value="ECO:0007669"/>
    <property type="project" value="TreeGrafter"/>
</dbReference>
<proteinExistence type="predicted"/>
<protein>
    <recommendedName>
        <fullName evidence="1">DDE-1 domain-containing protein</fullName>
    </recommendedName>
</protein>
<dbReference type="Proteomes" id="UP001153954">
    <property type="component" value="Unassembled WGS sequence"/>
</dbReference>
<dbReference type="Pfam" id="PF03184">
    <property type="entry name" value="DDE_1"/>
    <property type="match status" value="1"/>
</dbReference>
<dbReference type="GO" id="GO:0003677">
    <property type="term" value="F:DNA binding"/>
    <property type="evidence" value="ECO:0007669"/>
    <property type="project" value="TreeGrafter"/>
</dbReference>
<dbReference type="InterPro" id="IPR050863">
    <property type="entry name" value="CenT-Element_Derived"/>
</dbReference>
<name>A0AAU9TD03_EUPED</name>
<evidence type="ECO:0000313" key="2">
    <source>
        <dbReference type="EMBL" id="CAH2084823.1"/>
    </source>
</evidence>